<dbReference type="PROSITE" id="PS51192">
    <property type="entry name" value="HELICASE_ATP_BIND_1"/>
    <property type="match status" value="1"/>
</dbReference>
<feature type="domain" description="Helicase ATP-binding" evidence="1">
    <location>
        <begin position="54"/>
        <end position="275"/>
    </location>
</feature>
<feature type="domain" description="Helicase C-terminal" evidence="2">
    <location>
        <begin position="481"/>
        <end position="664"/>
    </location>
</feature>
<dbReference type="GO" id="GO:0005524">
    <property type="term" value="F:ATP binding"/>
    <property type="evidence" value="ECO:0007669"/>
    <property type="project" value="InterPro"/>
</dbReference>
<reference evidence="3" key="1">
    <citation type="journal article" date="2020" name="Nature">
        <title>Giant virus diversity and host interactions through global metagenomics.</title>
        <authorList>
            <person name="Schulz F."/>
            <person name="Roux S."/>
            <person name="Paez-Espino D."/>
            <person name="Jungbluth S."/>
            <person name="Walsh D.A."/>
            <person name="Denef V.J."/>
            <person name="McMahon K.D."/>
            <person name="Konstantinidis K.T."/>
            <person name="Eloe-Fadrosh E.A."/>
            <person name="Kyrpides N.C."/>
            <person name="Woyke T."/>
        </authorList>
    </citation>
    <scope>NUCLEOTIDE SEQUENCE</scope>
    <source>
        <strain evidence="3">GVMAG-M-3300023179-73</strain>
    </source>
</reference>
<organism evidence="3">
    <name type="scientific">viral metagenome</name>
    <dbReference type="NCBI Taxonomy" id="1070528"/>
    <lineage>
        <taxon>unclassified sequences</taxon>
        <taxon>metagenomes</taxon>
        <taxon>organismal metagenomes</taxon>
    </lineage>
</organism>
<protein>
    <recommendedName>
        <fullName evidence="4">Helicase ATP-binding domain-containing protein</fullName>
    </recommendedName>
</protein>
<dbReference type="InterPro" id="IPR027417">
    <property type="entry name" value="P-loop_NTPase"/>
</dbReference>
<dbReference type="SUPFAM" id="SSF52540">
    <property type="entry name" value="P-loop containing nucleoside triphosphate hydrolases"/>
    <property type="match status" value="1"/>
</dbReference>
<dbReference type="Gene3D" id="3.40.50.300">
    <property type="entry name" value="P-loop containing nucleotide triphosphate hydrolases"/>
    <property type="match status" value="2"/>
</dbReference>
<dbReference type="SMART" id="SM00490">
    <property type="entry name" value="HELICc"/>
    <property type="match status" value="1"/>
</dbReference>
<accession>A0A6C0H6M7</accession>
<evidence type="ECO:0000259" key="2">
    <source>
        <dbReference type="PROSITE" id="PS51194"/>
    </source>
</evidence>
<dbReference type="PANTHER" id="PTHR45629">
    <property type="entry name" value="SNF2/RAD54 FAMILY MEMBER"/>
    <property type="match status" value="1"/>
</dbReference>
<dbReference type="InterPro" id="IPR000330">
    <property type="entry name" value="SNF2_N"/>
</dbReference>
<name>A0A6C0H6M7_9ZZZZ</name>
<dbReference type="AlphaFoldDB" id="A0A6C0H6M7"/>
<dbReference type="PROSITE" id="PS51194">
    <property type="entry name" value="HELICASE_CTER"/>
    <property type="match status" value="1"/>
</dbReference>
<dbReference type="PANTHER" id="PTHR45629:SF7">
    <property type="entry name" value="DNA EXCISION REPAIR PROTEIN ERCC-6-RELATED"/>
    <property type="match status" value="1"/>
</dbReference>
<sequence>MSNVSDVSGIQYPDYSDTDFSRILNKYEFTSNDSTSKKSFVYQDPSQLLLRNYISKSTVYDNVLLYHLVGTGKTCASISIAEGFKEYITNMGRRIVVLVKNKNIQRNFMNELLGPCTKNEYFVSEEERDLYFGKESSQQNTGVQEFQTSIQRRELINQVHQLINKSYQFITYGTFVNRVLGAKDYERDELGRNTTKVKRVDGKLQRKRPKDEIKNFSNCVVIVDEAHNVTNNDIYLALHQVLSRSYNTRLVLLTATPMYDNPKEIFELANLLNANKGGIQLPIRNELFKPYASASVTQTDNTSGPLIEKVNSDYINGTVLKGGIVHITELGKSVLTQALFGRVSYLQSNTDTNPRVNVMGKELIPGRVGTTKVVYCRMSKEQYLTYIQALKTDIKSDSKYDFSSVIQNTEAAENVTETTGVSKTGSLFKKSSDAATMSYPGKLYGKDGFLEVFEKSNNGGYRVKSMYSEVLTKELKQHSAKLYNLLQNIQNSPGNVFVYTNFVSFGGTTLLRLLLSANGYREFRSRNTEYNTSTFVVFDETTNIELREKYRRIFNSPENKDGKYIKVLIGSPIISEGITLKNVRQVHILEPSWNMSRINQIIGRAVRNMSHFDLPPTERTVDVFKYVSVYIPRDEKTVKQFKENRLFGFSIDREKYILSEEKDRANKQVERLLKTIAFDCQLMKGRNVQDHAFHGSPECDYIDCDFNCQVNMENSSETDKSTYNIGIANFEKFDIEFVLATLRDLFQKYFIWTLNDIVEYIHGIDPKVSNEVIFYTLGQITVNKSPFTDMYGRDGFIINKGEFYIFNSSDIDVNSSLYSKYLDFTVDKNKYTLEQFVKAKTDISISSDTNTNVTANTKTKTSKPKPVAIVLSASDLRYNDRIIQNNDIFGTFRQRGTLENPYGPADEKFRIVDQRETCKGKGKGKFKRSDDTSSDKRKKLSGMWIGSFEKGQLIEIAKHLGIQAKLSFKEYDKVQLGKMIQKYLIDKNLVVK</sequence>
<dbReference type="CDD" id="cd18785">
    <property type="entry name" value="SF2_C"/>
    <property type="match status" value="1"/>
</dbReference>
<dbReference type="Pfam" id="PF00176">
    <property type="entry name" value="SNF2-rel_dom"/>
    <property type="match status" value="1"/>
</dbReference>
<dbReference type="InterPro" id="IPR001650">
    <property type="entry name" value="Helicase_C-like"/>
</dbReference>
<dbReference type="Pfam" id="PF00271">
    <property type="entry name" value="Helicase_C"/>
    <property type="match status" value="1"/>
</dbReference>
<dbReference type="EMBL" id="MN739889">
    <property type="protein sequence ID" value="QHT76129.1"/>
    <property type="molecule type" value="Genomic_DNA"/>
</dbReference>
<evidence type="ECO:0000259" key="1">
    <source>
        <dbReference type="PROSITE" id="PS51192"/>
    </source>
</evidence>
<dbReference type="InterPro" id="IPR014001">
    <property type="entry name" value="Helicase_ATP-bd"/>
</dbReference>
<evidence type="ECO:0008006" key="4">
    <source>
        <dbReference type="Google" id="ProtNLM"/>
    </source>
</evidence>
<dbReference type="InterPro" id="IPR050496">
    <property type="entry name" value="SNF2_RAD54_helicase_repair"/>
</dbReference>
<proteinExistence type="predicted"/>
<dbReference type="SMART" id="SM00487">
    <property type="entry name" value="DEXDc"/>
    <property type="match status" value="1"/>
</dbReference>
<evidence type="ECO:0000313" key="3">
    <source>
        <dbReference type="EMBL" id="QHT76129.1"/>
    </source>
</evidence>